<dbReference type="EMBL" id="JH597964">
    <property type="status" value="NOT_ANNOTATED_CDS"/>
    <property type="molecule type" value="Genomic_DNA"/>
</dbReference>
<reference evidence="2" key="1">
    <citation type="journal article" date="2010" name="Science">
        <title>Signatures of adaptation to obligate biotrophy in the Hyaloperonospora arabidopsidis genome.</title>
        <authorList>
            <person name="Baxter L."/>
            <person name="Tripathy S."/>
            <person name="Ishaque N."/>
            <person name="Boot N."/>
            <person name="Cabral A."/>
            <person name="Kemen E."/>
            <person name="Thines M."/>
            <person name="Ah-Fong A."/>
            <person name="Anderson R."/>
            <person name="Badejoko W."/>
            <person name="Bittner-Eddy P."/>
            <person name="Boore J.L."/>
            <person name="Chibucos M.C."/>
            <person name="Coates M."/>
            <person name="Dehal P."/>
            <person name="Delehaunty K."/>
            <person name="Dong S."/>
            <person name="Downton P."/>
            <person name="Dumas B."/>
            <person name="Fabro G."/>
            <person name="Fronick C."/>
            <person name="Fuerstenberg S.I."/>
            <person name="Fulton L."/>
            <person name="Gaulin E."/>
            <person name="Govers F."/>
            <person name="Hughes L."/>
            <person name="Humphray S."/>
            <person name="Jiang R.H."/>
            <person name="Judelson H."/>
            <person name="Kamoun S."/>
            <person name="Kyung K."/>
            <person name="Meijer H."/>
            <person name="Minx P."/>
            <person name="Morris P."/>
            <person name="Nelson J."/>
            <person name="Phuntumart V."/>
            <person name="Qutob D."/>
            <person name="Rehmany A."/>
            <person name="Rougon-Cardoso A."/>
            <person name="Ryden P."/>
            <person name="Torto-Alalibo T."/>
            <person name="Studholme D."/>
            <person name="Wang Y."/>
            <person name="Win J."/>
            <person name="Wood J."/>
            <person name="Clifton S.W."/>
            <person name="Rogers J."/>
            <person name="Van den Ackerveken G."/>
            <person name="Jones J.D."/>
            <person name="McDowell J.M."/>
            <person name="Beynon J."/>
            <person name="Tyler B.M."/>
        </authorList>
    </citation>
    <scope>NUCLEOTIDE SEQUENCE [LARGE SCALE GENOMIC DNA]</scope>
    <source>
        <strain evidence="2">Emoy2</strain>
    </source>
</reference>
<protein>
    <submittedName>
        <fullName evidence="1">Uncharacterized protein</fullName>
    </submittedName>
</protein>
<name>M4BV31_HYAAE</name>
<proteinExistence type="predicted"/>
<evidence type="ECO:0000313" key="1">
    <source>
        <dbReference type="EnsemblProtists" id="HpaP810371"/>
    </source>
</evidence>
<sequence>MRKHPSRLLGTTRLKQGICCTSDVLGAQSRVKQPPELSEIRATTNTASTATSCSGQGTPVRPRRRRLYFFPASDRTLFHADLSATVYSI</sequence>
<organism evidence="1 2">
    <name type="scientific">Hyaloperonospora arabidopsidis (strain Emoy2)</name>
    <name type="common">Downy mildew agent</name>
    <name type="synonym">Peronospora arabidopsidis</name>
    <dbReference type="NCBI Taxonomy" id="559515"/>
    <lineage>
        <taxon>Eukaryota</taxon>
        <taxon>Sar</taxon>
        <taxon>Stramenopiles</taxon>
        <taxon>Oomycota</taxon>
        <taxon>Peronosporomycetes</taxon>
        <taxon>Peronosporales</taxon>
        <taxon>Peronosporaceae</taxon>
        <taxon>Hyaloperonospora</taxon>
    </lineage>
</organism>
<dbReference type="AlphaFoldDB" id="M4BV31"/>
<dbReference type="Proteomes" id="UP000011713">
    <property type="component" value="Unassembled WGS sequence"/>
</dbReference>
<dbReference type="EnsemblProtists" id="HpaT810371">
    <property type="protein sequence ID" value="HpaP810371"/>
    <property type="gene ID" value="HpaG810371"/>
</dbReference>
<dbReference type="InParanoid" id="M4BV31"/>
<keyword evidence="2" id="KW-1185">Reference proteome</keyword>
<evidence type="ECO:0000313" key="2">
    <source>
        <dbReference type="Proteomes" id="UP000011713"/>
    </source>
</evidence>
<accession>M4BV31</accession>
<dbReference type="HOGENOM" id="CLU_2459497_0_0_1"/>
<dbReference type="VEuPathDB" id="FungiDB:HpaG810371"/>
<reference evidence="1" key="2">
    <citation type="submission" date="2015-06" db="UniProtKB">
        <authorList>
            <consortium name="EnsemblProtists"/>
        </authorList>
    </citation>
    <scope>IDENTIFICATION</scope>
    <source>
        <strain evidence="1">Emoy2</strain>
    </source>
</reference>